<evidence type="ECO:0000313" key="2">
    <source>
        <dbReference type="Proteomes" id="UP000828941"/>
    </source>
</evidence>
<reference evidence="1 2" key="1">
    <citation type="journal article" date="2022" name="DNA Res.">
        <title>Chromosomal-level genome assembly of the orchid tree Bauhinia variegata (Leguminosae; Cercidoideae) supports the allotetraploid origin hypothesis of Bauhinia.</title>
        <authorList>
            <person name="Zhong Y."/>
            <person name="Chen Y."/>
            <person name="Zheng D."/>
            <person name="Pang J."/>
            <person name="Liu Y."/>
            <person name="Luo S."/>
            <person name="Meng S."/>
            <person name="Qian L."/>
            <person name="Wei D."/>
            <person name="Dai S."/>
            <person name="Zhou R."/>
        </authorList>
    </citation>
    <scope>NUCLEOTIDE SEQUENCE [LARGE SCALE GENOMIC DNA]</scope>
    <source>
        <strain evidence="1">BV-YZ2020</strain>
    </source>
</reference>
<accession>A0ACB9KHF6</accession>
<name>A0ACB9KHF6_BAUVA</name>
<proteinExistence type="predicted"/>
<comment type="caution">
    <text evidence="1">The sequence shown here is derived from an EMBL/GenBank/DDBJ whole genome shotgun (WGS) entry which is preliminary data.</text>
</comment>
<evidence type="ECO:0000313" key="1">
    <source>
        <dbReference type="EMBL" id="KAI4296584.1"/>
    </source>
</evidence>
<protein>
    <submittedName>
        <fullName evidence="1">Uncharacterized protein</fullName>
    </submittedName>
</protein>
<dbReference type="Proteomes" id="UP000828941">
    <property type="component" value="Chromosome 14"/>
</dbReference>
<sequence length="671" mass="75819">MLNSTFHKLITTIMGFSCYMYLVNVLLLLSSIYFDLNSAKSTLTSAQFIRDPVIITSDNDAFRLGFFSPNNTSNRYVGIWYLDESNVIWVANKFDPVKDSSGIFTIYEDGNLVVLNELKQVVWSSNVSTVASNSTAQLLDSGNLILIDGTTGDTVWESFQHPSDTMVPKMKLSSNKITGKKMRVSSWKSLSDPSTGFYSLTLERLNAPELIFWVNESRPYWRSGPWNGKIFIGSLAMSTTGWSVGNEEDGSVYLVFNFPDNSSFTTVGLDPQGKFKFAYWNKRLENKDNKRVKRVIIAVAVIVGTIALAACAYLSWKLTAKQTGSRKKMIKDKTQVKLEELPLVSFEKLATATNNFHSSNMLGRGGFGVVYKGKLQDGQEIAVKMLSRASVQGLEQFMNEVAVISKLQHRNLIKLIGCCAEGEEKMLIYEFMPNKSLDTFLFDPIQKSVLDWRKRYDIIEGVARGLLYLHKDSRLKIIHRDLKASNILLDGQMNPKISDFGLARIFKDNEDQVNTRRVMGTYGYMPPEYAMKGLFSEKSDVYSFGVLLLEIVNGKRNTSFYDNEETLSLVEFAWKLWNEDNIISLIDQDIANSGYENQILRCIQIGLLCVQEVARERPTMTAVVSMLSNESVNLPPPRQVAFIPPRKNLWSEESQQPYSINSVTVTDMQGR</sequence>
<organism evidence="1 2">
    <name type="scientific">Bauhinia variegata</name>
    <name type="common">Purple orchid tree</name>
    <name type="synonym">Phanera variegata</name>
    <dbReference type="NCBI Taxonomy" id="167791"/>
    <lineage>
        <taxon>Eukaryota</taxon>
        <taxon>Viridiplantae</taxon>
        <taxon>Streptophyta</taxon>
        <taxon>Embryophyta</taxon>
        <taxon>Tracheophyta</taxon>
        <taxon>Spermatophyta</taxon>
        <taxon>Magnoliopsida</taxon>
        <taxon>eudicotyledons</taxon>
        <taxon>Gunneridae</taxon>
        <taxon>Pentapetalae</taxon>
        <taxon>rosids</taxon>
        <taxon>fabids</taxon>
        <taxon>Fabales</taxon>
        <taxon>Fabaceae</taxon>
        <taxon>Cercidoideae</taxon>
        <taxon>Cercideae</taxon>
        <taxon>Bauhiniinae</taxon>
        <taxon>Bauhinia</taxon>
    </lineage>
</organism>
<dbReference type="EMBL" id="CM039439">
    <property type="protein sequence ID" value="KAI4296584.1"/>
    <property type="molecule type" value="Genomic_DNA"/>
</dbReference>
<gene>
    <name evidence="1" type="ORF">L6164_036533</name>
</gene>
<keyword evidence="2" id="KW-1185">Reference proteome</keyword>